<keyword evidence="2" id="KW-1185">Reference proteome</keyword>
<reference evidence="1 2" key="1">
    <citation type="journal article" date="2023" name="Science">
        <title>Complex scaffold remodeling in plant triterpene biosynthesis.</title>
        <authorList>
            <person name="De La Pena R."/>
            <person name="Hodgson H."/>
            <person name="Liu J.C."/>
            <person name="Stephenson M.J."/>
            <person name="Martin A.C."/>
            <person name="Owen C."/>
            <person name="Harkess A."/>
            <person name="Leebens-Mack J."/>
            <person name="Jimenez L.E."/>
            <person name="Osbourn A."/>
            <person name="Sattely E.S."/>
        </authorList>
    </citation>
    <scope>NUCLEOTIDE SEQUENCE [LARGE SCALE GENOMIC DNA]</scope>
    <source>
        <strain evidence="2">cv. JPN11</strain>
        <tissue evidence="1">Leaf</tissue>
    </source>
</reference>
<name>A0ACC1Y7V5_MELAZ</name>
<proteinExistence type="predicted"/>
<dbReference type="EMBL" id="CM051398">
    <property type="protein sequence ID" value="KAJ4719252.1"/>
    <property type="molecule type" value="Genomic_DNA"/>
</dbReference>
<organism evidence="1 2">
    <name type="scientific">Melia azedarach</name>
    <name type="common">Chinaberry tree</name>
    <dbReference type="NCBI Taxonomy" id="155640"/>
    <lineage>
        <taxon>Eukaryota</taxon>
        <taxon>Viridiplantae</taxon>
        <taxon>Streptophyta</taxon>
        <taxon>Embryophyta</taxon>
        <taxon>Tracheophyta</taxon>
        <taxon>Spermatophyta</taxon>
        <taxon>Magnoliopsida</taxon>
        <taxon>eudicotyledons</taxon>
        <taxon>Gunneridae</taxon>
        <taxon>Pentapetalae</taxon>
        <taxon>rosids</taxon>
        <taxon>malvids</taxon>
        <taxon>Sapindales</taxon>
        <taxon>Meliaceae</taxon>
        <taxon>Melia</taxon>
    </lineage>
</organism>
<sequence>MAETETSNSKALHFVLVHGAGHGGWCWYRLRALMEATGYKVTSLDLKSAGIDPSDANTLFTFDDYNKPLIDFLLNLPENEKVILVGHSAGGLTLTDMIHRFGSKKIHMAIYIAANMLKLGIITDQDIKDSVPDTSEYEDVIEYVYGLGPDKPPTSSMLKREFHRKILYNMSPIEDSSLASMLVKPSPAMAFRSVQFNEGEDADKIPRVYVKTLNDRVLKTEQQDAMIRRWPPFQVFDVESDHSPFFSNPFILFGFLVQVVSSIPCNGK</sequence>
<evidence type="ECO:0000313" key="2">
    <source>
        <dbReference type="Proteomes" id="UP001164539"/>
    </source>
</evidence>
<gene>
    <name evidence="1" type="ORF">OWV82_010855</name>
</gene>
<protein>
    <submittedName>
        <fullName evidence="1">Methylesterase 17-like</fullName>
    </submittedName>
</protein>
<accession>A0ACC1Y7V5</accession>
<evidence type="ECO:0000313" key="1">
    <source>
        <dbReference type="EMBL" id="KAJ4719252.1"/>
    </source>
</evidence>
<comment type="caution">
    <text evidence="1">The sequence shown here is derived from an EMBL/GenBank/DDBJ whole genome shotgun (WGS) entry which is preliminary data.</text>
</comment>
<dbReference type="Proteomes" id="UP001164539">
    <property type="component" value="Chromosome 5"/>
</dbReference>